<name>A0ABV7AKL1_9RHOB</name>
<dbReference type="EMBL" id="JBHRSK010000016">
    <property type="protein sequence ID" value="MFC2969953.1"/>
    <property type="molecule type" value="Genomic_DNA"/>
</dbReference>
<comment type="caution">
    <text evidence="4">The sequence shown here is derived from an EMBL/GenBank/DDBJ whole genome shotgun (WGS) entry which is preliminary data.</text>
</comment>
<keyword evidence="1 4" id="KW-0489">Methyltransferase</keyword>
<proteinExistence type="predicted"/>
<dbReference type="Pfam" id="PF08241">
    <property type="entry name" value="Methyltransf_11"/>
    <property type="match status" value="1"/>
</dbReference>
<accession>A0ABV7AKL1</accession>
<evidence type="ECO:0000313" key="4">
    <source>
        <dbReference type="EMBL" id="MFC2969953.1"/>
    </source>
</evidence>
<gene>
    <name evidence="4" type="ORF">ACFOES_17795</name>
</gene>
<dbReference type="InterPro" id="IPR029063">
    <property type="entry name" value="SAM-dependent_MTases_sf"/>
</dbReference>
<dbReference type="InterPro" id="IPR050602">
    <property type="entry name" value="Malonyl-ACP_OMT"/>
</dbReference>
<evidence type="ECO:0000259" key="3">
    <source>
        <dbReference type="Pfam" id="PF08241"/>
    </source>
</evidence>
<sequence length="280" mass="30207">MSRPPELTNPAALARHRARARRAPALFLHEVAVADLQERLSQVKRSFTAPAVVTGFPEAWRPGFPDAKIVADDAVLDLEPGAHDLVIHGLALHWANDPVGQLVQCRRALKPDGLFLGVLFGGQTLAELRACLAQAESQVLGGLSPRVLPMGEIRDLGALLQRAGFALPVADSSVHSVSYRDALHLMHDLRAMGETNALAQRRRTPPPRALFAEAARLYAEAFPAEDGRVSATFEMIHLAGWAPHESQQQPLRPGSAVQRLAEALGTEELPLDAPATKGDD</sequence>
<evidence type="ECO:0000313" key="5">
    <source>
        <dbReference type="Proteomes" id="UP001595443"/>
    </source>
</evidence>
<dbReference type="GO" id="GO:0032259">
    <property type="term" value="P:methylation"/>
    <property type="evidence" value="ECO:0007669"/>
    <property type="project" value="UniProtKB-KW"/>
</dbReference>
<reference evidence="5" key="1">
    <citation type="journal article" date="2019" name="Int. J. Syst. Evol. Microbiol.">
        <title>The Global Catalogue of Microorganisms (GCM) 10K type strain sequencing project: providing services to taxonomists for standard genome sequencing and annotation.</title>
        <authorList>
            <consortium name="The Broad Institute Genomics Platform"/>
            <consortium name="The Broad Institute Genome Sequencing Center for Infectious Disease"/>
            <person name="Wu L."/>
            <person name="Ma J."/>
        </authorList>
    </citation>
    <scope>NUCLEOTIDE SEQUENCE [LARGE SCALE GENOMIC DNA]</scope>
    <source>
        <strain evidence="5">KCTC 62192</strain>
    </source>
</reference>
<dbReference type="GO" id="GO:0008168">
    <property type="term" value="F:methyltransferase activity"/>
    <property type="evidence" value="ECO:0007669"/>
    <property type="project" value="UniProtKB-KW"/>
</dbReference>
<evidence type="ECO:0000256" key="2">
    <source>
        <dbReference type="ARBA" id="ARBA00022679"/>
    </source>
</evidence>
<dbReference type="PANTHER" id="PTHR13090:SF1">
    <property type="entry name" value="ARGININE-HYDROXYLASE NDUFAF5, MITOCHONDRIAL"/>
    <property type="match status" value="1"/>
</dbReference>
<dbReference type="RefSeq" id="WP_377834713.1">
    <property type="nucleotide sequence ID" value="NZ_JBHRSK010000016.1"/>
</dbReference>
<keyword evidence="2" id="KW-0808">Transferase</keyword>
<organism evidence="4 5">
    <name type="scientific">Acidimangrovimonas pyrenivorans</name>
    <dbReference type="NCBI Taxonomy" id="2030798"/>
    <lineage>
        <taxon>Bacteria</taxon>
        <taxon>Pseudomonadati</taxon>
        <taxon>Pseudomonadota</taxon>
        <taxon>Alphaproteobacteria</taxon>
        <taxon>Rhodobacterales</taxon>
        <taxon>Paracoccaceae</taxon>
        <taxon>Acidimangrovimonas</taxon>
    </lineage>
</organism>
<dbReference type="Proteomes" id="UP001595443">
    <property type="component" value="Unassembled WGS sequence"/>
</dbReference>
<keyword evidence="5" id="KW-1185">Reference proteome</keyword>
<feature type="domain" description="Methyltransferase type 11" evidence="3">
    <location>
        <begin position="69"/>
        <end position="116"/>
    </location>
</feature>
<protein>
    <submittedName>
        <fullName evidence="4">Methyltransferase domain-containing protein</fullName>
    </submittedName>
</protein>
<dbReference type="SUPFAM" id="SSF53335">
    <property type="entry name" value="S-adenosyl-L-methionine-dependent methyltransferases"/>
    <property type="match status" value="1"/>
</dbReference>
<dbReference type="PANTHER" id="PTHR13090">
    <property type="entry name" value="ARGININE-HYDROXYLASE NDUFAF5, MITOCHONDRIAL"/>
    <property type="match status" value="1"/>
</dbReference>
<evidence type="ECO:0000256" key="1">
    <source>
        <dbReference type="ARBA" id="ARBA00022603"/>
    </source>
</evidence>
<dbReference type="InterPro" id="IPR013216">
    <property type="entry name" value="Methyltransf_11"/>
</dbReference>
<dbReference type="Gene3D" id="3.40.50.150">
    <property type="entry name" value="Vaccinia Virus protein VP39"/>
    <property type="match status" value="1"/>
</dbReference>